<dbReference type="InterPro" id="IPR045864">
    <property type="entry name" value="aa-tRNA-synth_II/BPL/LPL"/>
</dbReference>
<dbReference type="PATRIC" id="fig|1618638.3.peg.165"/>
<keyword evidence="4" id="KW-0436">Ligase</keyword>
<name>A0A0G0K6Z8_9BACT</name>
<gene>
    <name evidence="4" type="ORF">US91_C0001G0157</name>
</gene>
<comment type="similarity">
    <text evidence="1">Belongs to the class-II aminoacyl-tRNA synthetase family.</text>
</comment>
<protein>
    <submittedName>
        <fullName evidence="4">Histidine-tRNA ligase</fullName>
    </submittedName>
</protein>
<dbReference type="Pfam" id="PF13393">
    <property type="entry name" value="tRNA-synt_His"/>
    <property type="match status" value="1"/>
</dbReference>
<dbReference type="InterPro" id="IPR041715">
    <property type="entry name" value="HisRS-like_core"/>
</dbReference>
<dbReference type="InterPro" id="IPR006195">
    <property type="entry name" value="aa-tRNA-synth_II"/>
</dbReference>
<feature type="binding site" evidence="2">
    <location>
        <position position="142"/>
    </location>
    <ligand>
        <name>L-histidine</name>
        <dbReference type="ChEBI" id="CHEBI:57595"/>
    </ligand>
</feature>
<dbReference type="EMBL" id="LBUU01000001">
    <property type="protein sequence ID" value="KKQ71230.1"/>
    <property type="molecule type" value="Genomic_DNA"/>
</dbReference>
<dbReference type="PANTHER" id="PTHR11476:SF7">
    <property type="entry name" value="HISTIDINE--TRNA LIGASE"/>
    <property type="match status" value="1"/>
</dbReference>
<dbReference type="Proteomes" id="UP000034022">
    <property type="component" value="Unassembled WGS sequence"/>
</dbReference>
<dbReference type="SUPFAM" id="SSF55681">
    <property type="entry name" value="Class II aaRS and biotin synthetases"/>
    <property type="match status" value="1"/>
</dbReference>
<feature type="domain" description="Aminoacyl-transfer RNA synthetases class-II family profile" evidence="3">
    <location>
        <begin position="30"/>
        <end position="303"/>
    </location>
</feature>
<feature type="binding site" evidence="2">
    <location>
        <position position="124"/>
    </location>
    <ligand>
        <name>L-histidine</name>
        <dbReference type="ChEBI" id="CHEBI:57595"/>
    </ligand>
</feature>
<organism evidence="4 5">
    <name type="scientific">Candidatus Falkowbacteria bacterium GW2011_GWE1_38_31</name>
    <dbReference type="NCBI Taxonomy" id="1618638"/>
    <lineage>
        <taxon>Bacteria</taxon>
        <taxon>Candidatus Falkowiibacteriota</taxon>
    </lineage>
</organism>
<reference evidence="4 5" key="1">
    <citation type="journal article" date="2015" name="Nature">
        <title>rRNA introns, odd ribosomes, and small enigmatic genomes across a large radiation of phyla.</title>
        <authorList>
            <person name="Brown C.T."/>
            <person name="Hug L.A."/>
            <person name="Thomas B.C."/>
            <person name="Sharon I."/>
            <person name="Castelle C.J."/>
            <person name="Singh A."/>
            <person name="Wilkins M.J."/>
            <person name="Williams K.H."/>
            <person name="Banfield J.F."/>
        </authorList>
    </citation>
    <scope>NUCLEOTIDE SEQUENCE [LARGE SCALE GENOMIC DNA]</scope>
</reference>
<dbReference type="GO" id="GO:0005737">
    <property type="term" value="C:cytoplasm"/>
    <property type="evidence" value="ECO:0007669"/>
    <property type="project" value="InterPro"/>
</dbReference>
<evidence type="ECO:0000256" key="2">
    <source>
        <dbReference type="PIRSR" id="PIRSR001549-1"/>
    </source>
</evidence>
<accession>A0A0G0K6Z8</accession>
<feature type="binding site" evidence="2">
    <location>
        <position position="138"/>
    </location>
    <ligand>
        <name>L-histidine</name>
        <dbReference type="ChEBI" id="CHEBI:57595"/>
    </ligand>
</feature>
<dbReference type="InterPro" id="IPR004516">
    <property type="entry name" value="HisRS/HisZ"/>
</dbReference>
<evidence type="ECO:0000256" key="1">
    <source>
        <dbReference type="ARBA" id="ARBA00008226"/>
    </source>
</evidence>
<dbReference type="PANTHER" id="PTHR11476">
    <property type="entry name" value="HISTIDYL-TRNA SYNTHETASE"/>
    <property type="match status" value="1"/>
</dbReference>
<dbReference type="CDD" id="cd00773">
    <property type="entry name" value="HisRS-like_core"/>
    <property type="match status" value="1"/>
</dbReference>
<feature type="binding site" evidence="2">
    <location>
        <begin position="309"/>
        <end position="310"/>
    </location>
    <ligand>
        <name>L-histidine</name>
        <dbReference type="ChEBI" id="CHEBI:57595"/>
    </ligand>
</feature>
<dbReference type="PROSITE" id="PS50862">
    <property type="entry name" value="AA_TRNA_LIGASE_II"/>
    <property type="match status" value="1"/>
</dbReference>
<dbReference type="PIRSF" id="PIRSF001549">
    <property type="entry name" value="His-tRNA_synth"/>
    <property type="match status" value="1"/>
</dbReference>
<evidence type="ECO:0000313" key="4">
    <source>
        <dbReference type="EMBL" id="KKQ71230.1"/>
    </source>
</evidence>
<feature type="binding site" evidence="2">
    <location>
        <begin position="88"/>
        <end position="90"/>
    </location>
    <ligand>
        <name>L-histidine</name>
        <dbReference type="ChEBI" id="CHEBI:57595"/>
    </ligand>
</feature>
<comment type="caution">
    <text evidence="4">The sequence shown here is derived from an EMBL/GenBank/DDBJ whole genome shotgun (WGS) entry which is preliminary data.</text>
</comment>
<dbReference type="AlphaFoldDB" id="A0A0G0K6Z8"/>
<evidence type="ECO:0000259" key="3">
    <source>
        <dbReference type="PROSITE" id="PS50862"/>
    </source>
</evidence>
<sequence length="336" mass="37824">MIIDKEKKETVKPERPGGFLDYLPGDFLAREKMINTISSVFRSFGYNPIETPRVEFLKTLSGEESDTGKNIFRILSSNDSEPLAMPFDHTVPFARLLAANPYNSKDRSGIRLPWRRMVVGPVFRGEKPQAGRYRQFYQFDADIAGTDSMMADAEIVALIFNTLSALGVKKFLIRINNRKILNGLAELVEIKTRDKVSKEDITKELMRILDKVDKIGLEGIVSELQKKPESDFDPAPFLSNEAVLKVRSYLDIQGSNTERLNKAKNVFSGIKIAEEGIVELEKIISFLAPLEVPAEFVSIDFSIARGLDYYTGPVMETILLDAKRFGSIFSGGRKIR</sequence>
<evidence type="ECO:0000313" key="5">
    <source>
        <dbReference type="Proteomes" id="UP000034022"/>
    </source>
</evidence>
<proteinExistence type="inferred from homology"/>
<dbReference type="GO" id="GO:0016874">
    <property type="term" value="F:ligase activity"/>
    <property type="evidence" value="ECO:0007669"/>
    <property type="project" value="UniProtKB-KW"/>
</dbReference>
<feature type="binding site" evidence="2">
    <location>
        <position position="305"/>
    </location>
    <ligand>
        <name>L-histidine</name>
        <dbReference type="ChEBI" id="CHEBI:57595"/>
    </ligand>
</feature>
<dbReference type="Gene3D" id="3.30.930.10">
    <property type="entry name" value="Bira Bifunctional Protein, Domain 2"/>
    <property type="match status" value="1"/>
</dbReference>